<proteinExistence type="predicted"/>
<gene>
    <name evidence="2" type="ORF">METZ01_LOCUS502433</name>
</gene>
<evidence type="ECO:0000313" key="2">
    <source>
        <dbReference type="EMBL" id="SVE49579.1"/>
    </source>
</evidence>
<feature type="transmembrane region" description="Helical" evidence="1">
    <location>
        <begin position="20"/>
        <end position="40"/>
    </location>
</feature>
<keyword evidence="1" id="KW-1133">Transmembrane helix</keyword>
<sequence length="47" mass="5214">MVESGEPIHPKRQNVYTGMMMLSFTAISIGCLILALELWARGLPLKP</sequence>
<keyword evidence="1" id="KW-0472">Membrane</keyword>
<reference evidence="2" key="1">
    <citation type="submission" date="2018-05" db="EMBL/GenBank/DDBJ databases">
        <authorList>
            <person name="Lanie J.A."/>
            <person name="Ng W.-L."/>
            <person name="Kazmierczak K.M."/>
            <person name="Andrzejewski T.M."/>
            <person name="Davidsen T.M."/>
            <person name="Wayne K.J."/>
            <person name="Tettelin H."/>
            <person name="Glass J.I."/>
            <person name="Rusch D."/>
            <person name="Podicherti R."/>
            <person name="Tsui H.-C.T."/>
            <person name="Winkler M.E."/>
        </authorList>
    </citation>
    <scope>NUCLEOTIDE SEQUENCE</scope>
</reference>
<dbReference type="EMBL" id="UINC01221299">
    <property type="protein sequence ID" value="SVE49579.1"/>
    <property type="molecule type" value="Genomic_DNA"/>
</dbReference>
<name>A0A383DZ17_9ZZZZ</name>
<keyword evidence="1" id="KW-0812">Transmembrane</keyword>
<accession>A0A383DZ17</accession>
<protein>
    <submittedName>
        <fullName evidence="2">Uncharacterized protein</fullName>
    </submittedName>
</protein>
<dbReference type="AlphaFoldDB" id="A0A383DZ17"/>
<organism evidence="2">
    <name type="scientific">marine metagenome</name>
    <dbReference type="NCBI Taxonomy" id="408172"/>
    <lineage>
        <taxon>unclassified sequences</taxon>
        <taxon>metagenomes</taxon>
        <taxon>ecological metagenomes</taxon>
    </lineage>
</organism>
<evidence type="ECO:0000256" key="1">
    <source>
        <dbReference type="SAM" id="Phobius"/>
    </source>
</evidence>